<dbReference type="GO" id="GO:0006826">
    <property type="term" value="P:iron ion transport"/>
    <property type="evidence" value="ECO:0007669"/>
    <property type="project" value="UniProtKB-KW"/>
</dbReference>
<keyword evidence="7" id="KW-0410">Iron transport</keyword>
<evidence type="ECO:0000256" key="12">
    <source>
        <dbReference type="ARBA" id="ARBA00023128"/>
    </source>
</evidence>
<keyword evidence="12" id="KW-0496">Mitochondrion</keyword>
<dbReference type="GO" id="GO:0016226">
    <property type="term" value="P:iron-sulfur cluster assembly"/>
    <property type="evidence" value="ECO:0007669"/>
    <property type="project" value="InterPro"/>
</dbReference>
<evidence type="ECO:0000313" key="20">
    <source>
        <dbReference type="Proteomes" id="UP000314294"/>
    </source>
</evidence>
<keyword evidence="6" id="KW-0813">Transport</keyword>
<evidence type="ECO:0000256" key="14">
    <source>
        <dbReference type="ARBA" id="ARBA00045532"/>
    </source>
</evidence>
<dbReference type="OrthoDB" id="310654at2759"/>
<dbReference type="PROSITE" id="PS50156">
    <property type="entry name" value="SSD"/>
    <property type="match status" value="1"/>
</dbReference>
<evidence type="ECO:0000256" key="6">
    <source>
        <dbReference type="ARBA" id="ARBA00022448"/>
    </source>
</evidence>
<comment type="similarity">
    <text evidence="2">Belongs to the frataxin family.</text>
</comment>
<evidence type="ECO:0000256" key="5">
    <source>
        <dbReference type="ARBA" id="ARBA00022434"/>
    </source>
</evidence>
<dbReference type="CDD" id="cd00503">
    <property type="entry name" value="Frataxin"/>
    <property type="match status" value="1"/>
</dbReference>
<evidence type="ECO:0000313" key="19">
    <source>
        <dbReference type="EMBL" id="TNN67636.1"/>
    </source>
</evidence>
<feature type="transmembrane region" description="Helical" evidence="17">
    <location>
        <begin position="220"/>
        <end position="238"/>
    </location>
</feature>
<keyword evidence="17" id="KW-0472">Membrane</keyword>
<keyword evidence="5" id="KW-0409">Iron storage</keyword>
<dbReference type="PANTHER" id="PTHR16821">
    <property type="entry name" value="FRATAXIN"/>
    <property type="match status" value="1"/>
</dbReference>
<protein>
    <recommendedName>
        <fullName evidence="4">Frataxin, mitochondrial</fullName>
        <ecNumber evidence="3">1.16.3.1</ecNumber>
    </recommendedName>
</protein>
<keyword evidence="11" id="KW-0406">Ion transport</keyword>
<dbReference type="SUPFAM" id="SSF82866">
    <property type="entry name" value="Multidrug efflux transporter AcrB transmembrane domain"/>
    <property type="match status" value="1"/>
</dbReference>
<feature type="transmembrane region" description="Helical" evidence="17">
    <location>
        <begin position="108"/>
        <end position="131"/>
    </location>
</feature>
<dbReference type="NCBIfam" id="TIGR03421">
    <property type="entry name" value="FeS_CyaY"/>
    <property type="match status" value="1"/>
</dbReference>
<dbReference type="EC" id="1.16.3.1" evidence="3"/>
<dbReference type="InterPro" id="IPR000731">
    <property type="entry name" value="SSD"/>
</dbReference>
<dbReference type="PANTHER" id="PTHR16821:SF2">
    <property type="entry name" value="FRATAXIN, MITOCHONDRIAL"/>
    <property type="match status" value="1"/>
</dbReference>
<evidence type="ECO:0000256" key="3">
    <source>
        <dbReference type="ARBA" id="ARBA00013107"/>
    </source>
</evidence>
<dbReference type="Proteomes" id="UP000314294">
    <property type="component" value="Unassembled WGS sequence"/>
</dbReference>
<name>A0A4Z2HP60_9TELE</name>
<dbReference type="GO" id="GO:0008198">
    <property type="term" value="F:ferrous iron binding"/>
    <property type="evidence" value="ECO:0007669"/>
    <property type="project" value="TreeGrafter"/>
</dbReference>
<organism evidence="19 20">
    <name type="scientific">Liparis tanakae</name>
    <name type="common">Tanaka's snailfish</name>
    <dbReference type="NCBI Taxonomy" id="230148"/>
    <lineage>
        <taxon>Eukaryota</taxon>
        <taxon>Metazoa</taxon>
        <taxon>Chordata</taxon>
        <taxon>Craniata</taxon>
        <taxon>Vertebrata</taxon>
        <taxon>Euteleostomi</taxon>
        <taxon>Actinopterygii</taxon>
        <taxon>Neopterygii</taxon>
        <taxon>Teleostei</taxon>
        <taxon>Neoteleostei</taxon>
        <taxon>Acanthomorphata</taxon>
        <taxon>Eupercaria</taxon>
        <taxon>Perciformes</taxon>
        <taxon>Cottioidei</taxon>
        <taxon>Cottales</taxon>
        <taxon>Liparidae</taxon>
        <taxon>Liparis</taxon>
    </lineage>
</organism>
<dbReference type="FunFam" id="3.30.920.10:FF:000002">
    <property type="entry name" value="Frataxin, mitochondrial"/>
    <property type="match status" value="1"/>
</dbReference>
<dbReference type="GO" id="GO:0004322">
    <property type="term" value="F:ferroxidase activity"/>
    <property type="evidence" value="ECO:0007669"/>
    <property type="project" value="UniProtKB-EC"/>
</dbReference>
<dbReference type="GO" id="GO:0034986">
    <property type="term" value="F:iron chaperone activity"/>
    <property type="evidence" value="ECO:0007669"/>
    <property type="project" value="TreeGrafter"/>
</dbReference>
<proteinExistence type="inferred from homology"/>
<keyword evidence="17" id="KW-1133">Transmembrane helix</keyword>
<comment type="caution">
    <text evidence="19">The sequence shown here is derived from an EMBL/GenBank/DDBJ whole genome shotgun (WGS) entry which is preliminary data.</text>
</comment>
<dbReference type="GO" id="GO:0005739">
    <property type="term" value="C:mitochondrion"/>
    <property type="evidence" value="ECO:0007669"/>
    <property type="project" value="UniProtKB-SubCell"/>
</dbReference>
<keyword evidence="13" id="KW-0350">Heme biosynthesis</keyword>
<keyword evidence="20" id="KW-1185">Reference proteome</keyword>
<feature type="transmembrane region" description="Helical" evidence="17">
    <location>
        <begin position="75"/>
        <end position="96"/>
    </location>
</feature>
<dbReference type="SUPFAM" id="SSF55387">
    <property type="entry name" value="Frataxin/Nqo15-like"/>
    <property type="match status" value="1"/>
</dbReference>
<keyword evidence="8" id="KW-0809">Transit peptide</keyword>
<keyword evidence="9" id="KW-0560">Oxidoreductase</keyword>
<dbReference type="InterPro" id="IPR020895">
    <property type="entry name" value="Frataxin_CS"/>
</dbReference>
<feature type="domain" description="SSD" evidence="18">
    <location>
        <begin position="79"/>
        <end position="236"/>
    </location>
</feature>
<keyword evidence="17" id="KW-0812">Transmembrane</keyword>
<dbReference type="PROSITE" id="PS50810">
    <property type="entry name" value="FRATAXIN_2"/>
    <property type="match status" value="1"/>
</dbReference>
<dbReference type="GO" id="GO:0008199">
    <property type="term" value="F:ferric iron binding"/>
    <property type="evidence" value="ECO:0007669"/>
    <property type="project" value="InterPro"/>
</dbReference>
<evidence type="ECO:0000256" key="17">
    <source>
        <dbReference type="SAM" id="Phobius"/>
    </source>
</evidence>
<reference evidence="19 20" key="1">
    <citation type="submission" date="2019-03" db="EMBL/GenBank/DDBJ databases">
        <title>First draft genome of Liparis tanakae, snailfish: a comprehensive survey of snailfish specific genes.</title>
        <authorList>
            <person name="Kim W."/>
            <person name="Song I."/>
            <person name="Jeong J.-H."/>
            <person name="Kim D."/>
            <person name="Kim S."/>
            <person name="Ryu S."/>
            <person name="Song J.Y."/>
            <person name="Lee S.K."/>
        </authorList>
    </citation>
    <scope>NUCLEOTIDE SEQUENCE [LARGE SCALE GENOMIC DNA]</scope>
    <source>
        <tissue evidence="19">Muscle</tissue>
    </source>
</reference>
<evidence type="ECO:0000256" key="15">
    <source>
        <dbReference type="ARBA" id="ARBA00046911"/>
    </source>
</evidence>
<comment type="catalytic activity">
    <reaction evidence="16">
        <text>4 Fe(2+) + O2 + 4 H(+) = 4 Fe(3+) + 2 H2O</text>
        <dbReference type="Rhea" id="RHEA:11148"/>
        <dbReference type="ChEBI" id="CHEBI:15377"/>
        <dbReference type="ChEBI" id="CHEBI:15378"/>
        <dbReference type="ChEBI" id="CHEBI:15379"/>
        <dbReference type="ChEBI" id="CHEBI:29033"/>
        <dbReference type="ChEBI" id="CHEBI:29034"/>
        <dbReference type="EC" id="1.16.3.1"/>
    </reaction>
</comment>
<dbReference type="GO" id="GO:0051537">
    <property type="term" value="F:2 iron, 2 sulfur cluster binding"/>
    <property type="evidence" value="ECO:0007669"/>
    <property type="project" value="TreeGrafter"/>
</dbReference>
<evidence type="ECO:0000256" key="8">
    <source>
        <dbReference type="ARBA" id="ARBA00022946"/>
    </source>
</evidence>
<dbReference type="InterPro" id="IPR002908">
    <property type="entry name" value="Frataxin/CyaY"/>
</dbReference>
<dbReference type="InterPro" id="IPR036524">
    <property type="entry name" value="Frataxin/CyaY_sf"/>
</dbReference>
<dbReference type="GO" id="GO:0006783">
    <property type="term" value="P:heme biosynthetic process"/>
    <property type="evidence" value="ECO:0007669"/>
    <property type="project" value="UniProtKB-KW"/>
</dbReference>
<dbReference type="PROSITE" id="PS01344">
    <property type="entry name" value="FRATAXIN_1"/>
    <property type="match status" value="1"/>
</dbReference>
<evidence type="ECO:0000256" key="11">
    <source>
        <dbReference type="ARBA" id="ARBA00023065"/>
    </source>
</evidence>
<gene>
    <name evidence="19" type="primary">HMGCR_2</name>
    <name evidence="19" type="ORF">EYF80_022100</name>
</gene>
<evidence type="ECO:0000256" key="1">
    <source>
        <dbReference type="ARBA" id="ARBA00004173"/>
    </source>
</evidence>
<comment type="function">
    <text evidence="14">Modulates the RNA-binding activity of ACO1. May be involved in the cytoplasmic iron-sulfur protein biogenesis. May contribute to oxidative stress resistance and overall cell survival.</text>
</comment>
<comment type="subunit">
    <text evidence="15">Interacts with ACO1. Interacts with ISCU (cytoplasmic form).</text>
</comment>
<evidence type="ECO:0000256" key="9">
    <source>
        <dbReference type="ARBA" id="ARBA00023002"/>
    </source>
</evidence>
<dbReference type="GO" id="GO:0006879">
    <property type="term" value="P:intracellular iron ion homeostasis"/>
    <property type="evidence" value="ECO:0007669"/>
    <property type="project" value="UniProtKB-KW"/>
</dbReference>
<dbReference type="Pfam" id="PF01491">
    <property type="entry name" value="Frataxin_Cyay"/>
    <property type="match status" value="1"/>
</dbReference>
<dbReference type="PRINTS" id="PR00904">
    <property type="entry name" value="FRATAXIN"/>
</dbReference>
<keyword evidence="10" id="KW-0408">Iron</keyword>
<evidence type="ECO:0000256" key="10">
    <source>
        <dbReference type="ARBA" id="ARBA00023004"/>
    </source>
</evidence>
<dbReference type="NCBIfam" id="TIGR03422">
    <property type="entry name" value="mito_frataxin"/>
    <property type="match status" value="1"/>
</dbReference>
<comment type="subcellular location">
    <subcellularLocation>
        <location evidence="1">Mitochondrion</location>
    </subcellularLocation>
</comment>
<dbReference type="InterPro" id="IPR053958">
    <property type="entry name" value="HMGCR/SNAP/NPC1-like_SSD"/>
</dbReference>
<evidence type="ECO:0000256" key="13">
    <source>
        <dbReference type="ARBA" id="ARBA00023133"/>
    </source>
</evidence>
<dbReference type="EMBL" id="SRLO01000200">
    <property type="protein sequence ID" value="TNN67636.1"/>
    <property type="molecule type" value="Genomic_DNA"/>
</dbReference>
<dbReference type="Gene3D" id="3.30.920.10">
    <property type="entry name" value="Frataxin/CyaY"/>
    <property type="match status" value="1"/>
</dbReference>
<evidence type="ECO:0000256" key="2">
    <source>
        <dbReference type="ARBA" id="ARBA00008183"/>
    </source>
</evidence>
<evidence type="ECO:0000259" key="18">
    <source>
        <dbReference type="PROSITE" id="PS50156"/>
    </source>
</evidence>
<dbReference type="InterPro" id="IPR017789">
    <property type="entry name" value="Frataxin"/>
</dbReference>
<accession>A0A4Z2HP60</accession>
<dbReference type="SMART" id="SM01219">
    <property type="entry name" value="Frataxin_Cyay"/>
    <property type="match status" value="1"/>
</dbReference>
<feature type="transmembrane region" description="Helical" evidence="17">
    <location>
        <begin position="175"/>
        <end position="200"/>
    </location>
</feature>
<evidence type="ECO:0000256" key="4">
    <source>
        <dbReference type="ARBA" id="ARBA00014720"/>
    </source>
</evidence>
<dbReference type="Pfam" id="PF12349">
    <property type="entry name" value="Sterol-sensing"/>
    <property type="match status" value="1"/>
</dbReference>
<evidence type="ECO:0000256" key="16">
    <source>
        <dbReference type="ARBA" id="ARBA00047990"/>
    </source>
</evidence>
<sequence length="523" mass="58997">MFRDQLPLESPSQLPCCTMLTGLFRMHGLLVASHPWEVIVGTVTLTICMMSMNMFTGNDQICGWNFDCPKTEEQILSSDIIILTITRCIAIVYIYFQFQNLRQLGSKYILGIAGLFTIFSSFVFSTVVIHFLDKELTGLNEALPFFLLLIDLSKACALAKFALSSSSQDEVRDNIARGMSVLGPTFTLDALVECLVIGVGTMSGVRQLEIMCCFGCMSVLANYFVFMTFFPACVSLVLELSRDSQEGHPIWQLSHFSRVMEEEEDNKPNPVTQRVKMIMSLGLVMVHAHSRWIAEPFSINTAAGSPQVGMELDYLSPRRIEPERTLWHFYLTSRGLGQRSSTDLPRPSPEKLPANRMRARHISPVERALIGQPPRLESRVDGVMWRKNIHLTPLRLENSTNGQMRELSEGAYDKLAEKTLDALTEYFEDLTEEAFTGADYDVVYSSGVLTVKVGRDHGTYVINKQTPNRQIWLSSPTSGPKRYNWTGERWVYAHDGVSLHQMLSKEFSVIFNTNMDLSGLPYS</sequence>
<dbReference type="AlphaFoldDB" id="A0A4Z2HP60"/>
<feature type="transmembrane region" description="Helical" evidence="17">
    <location>
        <begin position="38"/>
        <end position="55"/>
    </location>
</feature>
<evidence type="ECO:0000256" key="7">
    <source>
        <dbReference type="ARBA" id="ARBA00022496"/>
    </source>
</evidence>